<keyword evidence="2" id="KW-1185">Reference proteome</keyword>
<organism evidence="1 2">
    <name type="scientific">Lindgomyces ingoldianus</name>
    <dbReference type="NCBI Taxonomy" id="673940"/>
    <lineage>
        <taxon>Eukaryota</taxon>
        <taxon>Fungi</taxon>
        <taxon>Dikarya</taxon>
        <taxon>Ascomycota</taxon>
        <taxon>Pezizomycotina</taxon>
        <taxon>Dothideomycetes</taxon>
        <taxon>Pleosporomycetidae</taxon>
        <taxon>Pleosporales</taxon>
        <taxon>Lindgomycetaceae</taxon>
        <taxon>Lindgomyces</taxon>
    </lineage>
</organism>
<dbReference type="Proteomes" id="UP000799755">
    <property type="component" value="Unassembled WGS sequence"/>
</dbReference>
<dbReference type="EMBL" id="MU003509">
    <property type="protein sequence ID" value="KAF2470070.1"/>
    <property type="molecule type" value="Genomic_DNA"/>
</dbReference>
<proteinExistence type="predicted"/>
<sequence>MNGILHRYTPRLVAFEHIPPNLSSNSNPSPATATPKNFILFIGGLGDGLLTISYPSTLAHHVPTDWTVVEVLTSSSYKGWGTGSLDRDVRELGRCVGYFRDVQAGTENGGKGGKIVLMGHSTGCQDIMAYLTSSSPSSSSSHPRPAIDGAILQGAVSDREGIKAAISPDTYSTIVTLARSYISQNKASDILPQNPLSKLFGASMTPTRALSLLSPDHDGDDDYFSSDLSEAQIAETFGRIPARTPAMFLLSGEDQFTPGFVDKAALLTRWTEMVRKGGGVVDSVNGGVVRGASHNLNGDGEDVVMDLVGRVVRFVNGLELGEIGKVGGGGRL</sequence>
<reference evidence="1" key="1">
    <citation type="journal article" date="2020" name="Stud. Mycol.">
        <title>101 Dothideomycetes genomes: a test case for predicting lifestyles and emergence of pathogens.</title>
        <authorList>
            <person name="Haridas S."/>
            <person name="Albert R."/>
            <person name="Binder M."/>
            <person name="Bloem J."/>
            <person name="Labutti K."/>
            <person name="Salamov A."/>
            <person name="Andreopoulos B."/>
            <person name="Baker S."/>
            <person name="Barry K."/>
            <person name="Bills G."/>
            <person name="Bluhm B."/>
            <person name="Cannon C."/>
            <person name="Castanera R."/>
            <person name="Culley D."/>
            <person name="Daum C."/>
            <person name="Ezra D."/>
            <person name="Gonzalez J."/>
            <person name="Henrissat B."/>
            <person name="Kuo A."/>
            <person name="Liang C."/>
            <person name="Lipzen A."/>
            <person name="Lutzoni F."/>
            <person name="Magnuson J."/>
            <person name="Mondo S."/>
            <person name="Nolan M."/>
            <person name="Ohm R."/>
            <person name="Pangilinan J."/>
            <person name="Park H.-J."/>
            <person name="Ramirez L."/>
            <person name="Alfaro M."/>
            <person name="Sun H."/>
            <person name="Tritt A."/>
            <person name="Yoshinaga Y."/>
            <person name="Zwiers L.-H."/>
            <person name="Turgeon B."/>
            <person name="Goodwin S."/>
            <person name="Spatafora J."/>
            <person name="Crous P."/>
            <person name="Grigoriev I."/>
        </authorList>
    </citation>
    <scope>NUCLEOTIDE SEQUENCE</scope>
    <source>
        <strain evidence="1">ATCC 200398</strain>
    </source>
</reference>
<protein>
    <submittedName>
        <fullName evidence="1">DUF1749-domain-containing protein</fullName>
    </submittedName>
</protein>
<name>A0ACB6QT60_9PLEO</name>
<accession>A0ACB6QT60</accession>
<evidence type="ECO:0000313" key="2">
    <source>
        <dbReference type="Proteomes" id="UP000799755"/>
    </source>
</evidence>
<comment type="caution">
    <text evidence="1">The sequence shown here is derived from an EMBL/GenBank/DDBJ whole genome shotgun (WGS) entry which is preliminary data.</text>
</comment>
<evidence type="ECO:0000313" key="1">
    <source>
        <dbReference type="EMBL" id="KAF2470070.1"/>
    </source>
</evidence>
<gene>
    <name evidence="1" type="ORF">BDR25DRAFT_304044</name>
</gene>